<evidence type="ECO:0000256" key="4">
    <source>
        <dbReference type="ARBA" id="ARBA00022989"/>
    </source>
</evidence>
<comment type="subcellular location">
    <subcellularLocation>
        <location evidence="1">Membrane</location>
        <topology evidence="1">Multi-pass membrane protein</topology>
    </subcellularLocation>
</comment>
<name>A0A9X3YKB0_9GAMM</name>
<proteinExistence type="predicted"/>
<feature type="transmembrane region" description="Helical" evidence="6">
    <location>
        <begin position="235"/>
        <end position="259"/>
    </location>
</feature>
<feature type="transmembrane region" description="Helical" evidence="6">
    <location>
        <begin position="92"/>
        <end position="117"/>
    </location>
</feature>
<evidence type="ECO:0000259" key="7">
    <source>
        <dbReference type="PROSITE" id="PS50850"/>
    </source>
</evidence>
<dbReference type="InterPro" id="IPR036259">
    <property type="entry name" value="MFS_trans_sf"/>
</dbReference>
<dbReference type="Proteomes" id="UP001139971">
    <property type="component" value="Unassembled WGS sequence"/>
</dbReference>
<dbReference type="NCBIfam" id="TIGR00901">
    <property type="entry name" value="2A0125"/>
    <property type="match status" value="1"/>
</dbReference>
<organism evidence="8 9">
    <name type="scientific">Tahibacter soli</name>
    <dbReference type="NCBI Taxonomy" id="2983605"/>
    <lineage>
        <taxon>Bacteria</taxon>
        <taxon>Pseudomonadati</taxon>
        <taxon>Pseudomonadota</taxon>
        <taxon>Gammaproteobacteria</taxon>
        <taxon>Lysobacterales</taxon>
        <taxon>Rhodanobacteraceae</taxon>
        <taxon>Tahibacter</taxon>
    </lineage>
</organism>
<dbReference type="SUPFAM" id="SSF103473">
    <property type="entry name" value="MFS general substrate transporter"/>
    <property type="match status" value="1"/>
</dbReference>
<keyword evidence="3 6" id="KW-0812">Transmembrane</keyword>
<gene>
    <name evidence="8" type="ORF">OD750_011450</name>
</gene>
<feature type="transmembrane region" description="Helical" evidence="6">
    <location>
        <begin position="30"/>
        <end position="48"/>
    </location>
</feature>
<evidence type="ECO:0000256" key="3">
    <source>
        <dbReference type="ARBA" id="ARBA00022692"/>
    </source>
</evidence>
<reference evidence="8" key="1">
    <citation type="submission" date="2023-02" db="EMBL/GenBank/DDBJ databases">
        <title>Tahibacter soli sp. nov. isolated from soil.</title>
        <authorList>
            <person name="Baek J.H."/>
            <person name="Lee J.K."/>
            <person name="Choi D.G."/>
            <person name="Jeon C.O."/>
        </authorList>
    </citation>
    <scope>NUCLEOTIDE SEQUENCE</scope>
    <source>
        <strain evidence="8">BL</strain>
    </source>
</reference>
<dbReference type="PANTHER" id="PTHR12778">
    <property type="entry name" value="SOLUTE CARRIER FAMILY 33 ACETYL-COA TRANSPORTER -RELATED"/>
    <property type="match status" value="1"/>
</dbReference>
<dbReference type="Gene3D" id="1.20.1250.20">
    <property type="entry name" value="MFS general substrate transporter like domains"/>
    <property type="match status" value="2"/>
</dbReference>
<dbReference type="InterPro" id="IPR020846">
    <property type="entry name" value="MFS_dom"/>
</dbReference>
<feature type="transmembrane region" description="Helical" evidence="6">
    <location>
        <begin position="129"/>
        <end position="153"/>
    </location>
</feature>
<evidence type="ECO:0000256" key="1">
    <source>
        <dbReference type="ARBA" id="ARBA00004141"/>
    </source>
</evidence>
<keyword evidence="2" id="KW-0813">Transport</keyword>
<dbReference type="PANTHER" id="PTHR12778:SF10">
    <property type="entry name" value="MAJOR FACILITATOR SUPERFAMILY DOMAIN-CONTAINING PROTEIN 3"/>
    <property type="match status" value="1"/>
</dbReference>
<accession>A0A9X3YKB0</accession>
<protein>
    <submittedName>
        <fullName evidence="8">MFS transporter</fullName>
    </submittedName>
</protein>
<dbReference type="GO" id="GO:0016020">
    <property type="term" value="C:membrane"/>
    <property type="evidence" value="ECO:0007669"/>
    <property type="project" value="UniProtKB-SubCell"/>
</dbReference>
<dbReference type="GO" id="GO:0022857">
    <property type="term" value="F:transmembrane transporter activity"/>
    <property type="evidence" value="ECO:0007669"/>
    <property type="project" value="InterPro"/>
</dbReference>
<feature type="transmembrane region" description="Helical" evidence="6">
    <location>
        <begin position="159"/>
        <end position="179"/>
    </location>
</feature>
<dbReference type="InterPro" id="IPR004752">
    <property type="entry name" value="AmpG_permease/AT-1"/>
</dbReference>
<dbReference type="InterPro" id="IPR011701">
    <property type="entry name" value="MFS"/>
</dbReference>
<feature type="transmembrane region" description="Helical" evidence="6">
    <location>
        <begin position="344"/>
        <end position="369"/>
    </location>
</feature>
<sequence>MFVFGFGSGLPFLLVGYSLSIWLREVGLDLGSIGLVSYISLLYTLKFLWAPALDRWAPPLPLGQRRGWLVVSQVGVAAGLFAMGAYGPQVAALAPFLCLMALVAFAGATQDAVVDAYRIEITTPEAQGALAATYMFGYRMGLIVGGAGVLYVADGLGWSNAYYAMGALMLVPVATTLFAREPTRERPRDAATPEHTPAMEAFIAPLTSRLPASRGVLLSRFVAPLVEFLQRNGPLLAIALLVFVGLFKLPDQMLGVITGPFYRDSGFSKSEIATVAKLYGVWIGLAGTFAGGVAIAAFGVRRTILPAALAVALSNLLFILMAVYPGQEWSFIAAISGDNFAQGFAGTVLVAFMSVLVSRHYTATQYALLSSLANMPGKLIGGMSGFMVQAWSYTGFFAFSAISIVPTLLLLWWLSRRPEWRDEPG</sequence>
<feature type="transmembrane region" description="Helical" evidence="6">
    <location>
        <begin position="390"/>
        <end position="414"/>
    </location>
</feature>
<evidence type="ECO:0000313" key="9">
    <source>
        <dbReference type="Proteomes" id="UP001139971"/>
    </source>
</evidence>
<dbReference type="EMBL" id="JAOVZO020000017">
    <property type="protein sequence ID" value="MDC8013157.1"/>
    <property type="molecule type" value="Genomic_DNA"/>
</dbReference>
<evidence type="ECO:0000313" key="8">
    <source>
        <dbReference type="EMBL" id="MDC8013157.1"/>
    </source>
</evidence>
<feature type="transmembrane region" description="Helical" evidence="6">
    <location>
        <begin position="307"/>
        <end position="324"/>
    </location>
</feature>
<dbReference type="AlphaFoldDB" id="A0A9X3YKB0"/>
<dbReference type="PROSITE" id="PS50850">
    <property type="entry name" value="MFS"/>
    <property type="match status" value="1"/>
</dbReference>
<keyword evidence="5 6" id="KW-0472">Membrane</keyword>
<feature type="transmembrane region" description="Helical" evidence="6">
    <location>
        <begin position="279"/>
        <end position="300"/>
    </location>
</feature>
<comment type="caution">
    <text evidence="8">The sequence shown here is derived from an EMBL/GenBank/DDBJ whole genome shotgun (WGS) entry which is preliminary data.</text>
</comment>
<keyword evidence="4 6" id="KW-1133">Transmembrane helix</keyword>
<keyword evidence="9" id="KW-1185">Reference proteome</keyword>
<dbReference type="Pfam" id="PF07690">
    <property type="entry name" value="MFS_1"/>
    <property type="match status" value="1"/>
</dbReference>
<evidence type="ECO:0000256" key="5">
    <source>
        <dbReference type="ARBA" id="ARBA00023136"/>
    </source>
</evidence>
<evidence type="ECO:0000256" key="6">
    <source>
        <dbReference type="SAM" id="Phobius"/>
    </source>
</evidence>
<evidence type="ECO:0000256" key="2">
    <source>
        <dbReference type="ARBA" id="ARBA00022448"/>
    </source>
</evidence>
<feature type="domain" description="Major facilitator superfamily (MFS) profile" evidence="7">
    <location>
        <begin position="1"/>
        <end position="418"/>
    </location>
</feature>